<feature type="domain" description="SusE outer membrane protein" evidence="2">
    <location>
        <begin position="41"/>
        <end position="130"/>
    </location>
</feature>
<dbReference type="EMBL" id="BAABJX010000017">
    <property type="protein sequence ID" value="GAA4826338.1"/>
    <property type="molecule type" value="Genomic_DNA"/>
</dbReference>
<dbReference type="Gene3D" id="2.60.40.3620">
    <property type="match status" value="2"/>
</dbReference>
<keyword evidence="1" id="KW-0732">Signal</keyword>
<dbReference type="PROSITE" id="PS51257">
    <property type="entry name" value="PROKAR_LIPOPROTEIN"/>
    <property type="match status" value="1"/>
</dbReference>
<dbReference type="RefSeq" id="WP_345369504.1">
    <property type="nucleotide sequence ID" value="NZ_BAABJX010000017.1"/>
</dbReference>
<evidence type="ECO:0000256" key="1">
    <source>
        <dbReference type="SAM" id="SignalP"/>
    </source>
</evidence>
<gene>
    <name evidence="3" type="ORF">GCM10023331_08670</name>
</gene>
<proteinExistence type="predicted"/>
<dbReference type="Proteomes" id="UP001500298">
    <property type="component" value="Unassembled WGS sequence"/>
</dbReference>
<evidence type="ECO:0000259" key="2">
    <source>
        <dbReference type="Pfam" id="PF14292"/>
    </source>
</evidence>
<protein>
    <recommendedName>
        <fullName evidence="2">SusE outer membrane protein domain-containing protein</fullName>
    </recommendedName>
</protein>
<keyword evidence="4" id="KW-1185">Reference proteome</keyword>
<accession>A0ABP9D875</accession>
<dbReference type="CDD" id="cd12956">
    <property type="entry name" value="CBM_SusE-F_like"/>
    <property type="match status" value="1"/>
</dbReference>
<reference evidence="4" key="1">
    <citation type="journal article" date="2019" name="Int. J. Syst. Evol. Microbiol.">
        <title>The Global Catalogue of Microorganisms (GCM) 10K type strain sequencing project: providing services to taxonomists for standard genome sequencing and annotation.</title>
        <authorList>
            <consortium name="The Broad Institute Genomics Platform"/>
            <consortium name="The Broad Institute Genome Sequencing Center for Infectious Disease"/>
            <person name="Wu L."/>
            <person name="Ma J."/>
        </authorList>
    </citation>
    <scope>NUCLEOTIDE SEQUENCE [LARGE SCALE GENOMIC DNA]</scope>
    <source>
        <strain evidence="4">JCM 18326</strain>
    </source>
</reference>
<dbReference type="InterPro" id="IPR025970">
    <property type="entry name" value="SusE"/>
</dbReference>
<organism evidence="3 4">
    <name type="scientific">Algivirga pacifica</name>
    <dbReference type="NCBI Taxonomy" id="1162670"/>
    <lineage>
        <taxon>Bacteria</taxon>
        <taxon>Pseudomonadati</taxon>
        <taxon>Bacteroidota</taxon>
        <taxon>Cytophagia</taxon>
        <taxon>Cytophagales</taxon>
        <taxon>Flammeovirgaceae</taxon>
        <taxon>Algivirga</taxon>
    </lineage>
</organism>
<name>A0ABP9D875_9BACT</name>
<evidence type="ECO:0000313" key="4">
    <source>
        <dbReference type="Proteomes" id="UP001500298"/>
    </source>
</evidence>
<dbReference type="Pfam" id="PF14292">
    <property type="entry name" value="SusE"/>
    <property type="match status" value="1"/>
</dbReference>
<comment type="caution">
    <text evidence="3">The sequence shown here is derived from an EMBL/GenBank/DDBJ whole genome shotgun (WGS) entry which is preliminary data.</text>
</comment>
<feature type="signal peptide" evidence="1">
    <location>
        <begin position="1"/>
        <end position="22"/>
    </location>
</feature>
<evidence type="ECO:0000313" key="3">
    <source>
        <dbReference type="EMBL" id="GAA4826338.1"/>
    </source>
</evidence>
<sequence length="357" mass="38616">MKNRYNIALAVALGLFGMTATSCTEEALKPTVLAEEERTAPVVSLDGSYVFVEETINEEMEITWAPVNIGVNVGVSYKVEMGKAGADFAEVVELGITEETALSVARKDFNKGLLTLGLQANKVDNVEVRVVASFANYSGFEPMSSTAATVEVTPWADPTAFPDLLYLAGSFQGWNNANDVTVLNSIGVGEYQGFYLFHEAETWFKILTKKGAWDSQWGERGGADGILDPNDGSDPDALYYTGAGFYKIYVNFATKEYSVTPVTWGVIGDATPGVWNDDTDMTYDPATGTYSVTMDLNDGQIKFRLADGWDVNLGDDNGVLTPNGPNILVSAGNYTITLKVEHDGAGAYSYSYTLVKN</sequence>
<feature type="chain" id="PRO_5047005718" description="SusE outer membrane protein domain-containing protein" evidence="1">
    <location>
        <begin position="23"/>
        <end position="357"/>
    </location>
</feature>